<keyword evidence="2 4" id="KW-0863">Zinc-finger</keyword>
<evidence type="ECO:0000256" key="1">
    <source>
        <dbReference type="ARBA" id="ARBA00022723"/>
    </source>
</evidence>
<keyword evidence="7" id="KW-1185">Reference proteome</keyword>
<evidence type="ECO:0000256" key="3">
    <source>
        <dbReference type="ARBA" id="ARBA00022833"/>
    </source>
</evidence>
<dbReference type="GO" id="GO:0008270">
    <property type="term" value="F:zinc ion binding"/>
    <property type="evidence" value="ECO:0007669"/>
    <property type="project" value="UniProtKB-KW"/>
</dbReference>
<proteinExistence type="predicted"/>
<evidence type="ECO:0000256" key="4">
    <source>
        <dbReference type="PROSITE-ProRule" id="PRU00723"/>
    </source>
</evidence>
<dbReference type="EMBL" id="CASHTH010000074">
    <property type="protein sequence ID" value="CAI7990438.1"/>
    <property type="molecule type" value="Genomic_DNA"/>
</dbReference>
<dbReference type="AlphaFoldDB" id="A0AA35VSK2"/>
<dbReference type="PANTHER" id="PTHR14493">
    <property type="entry name" value="UNKEMPT FAMILY MEMBER"/>
    <property type="match status" value="1"/>
</dbReference>
<feature type="domain" description="C3H1-type" evidence="5">
    <location>
        <begin position="96"/>
        <end position="125"/>
    </location>
</feature>
<dbReference type="Gene3D" id="4.10.1000.10">
    <property type="entry name" value="Zinc finger, CCCH-type"/>
    <property type="match status" value="1"/>
</dbReference>
<keyword evidence="1 4" id="KW-0479">Metal-binding</keyword>
<gene>
    <name evidence="6" type="ORF">GBAR_LOCUS487</name>
</gene>
<evidence type="ECO:0000313" key="6">
    <source>
        <dbReference type="EMBL" id="CAI7990438.1"/>
    </source>
</evidence>
<feature type="domain" description="C3H1-type" evidence="5">
    <location>
        <begin position="136"/>
        <end position="166"/>
    </location>
</feature>
<feature type="zinc finger region" description="C3H1-type" evidence="4">
    <location>
        <begin position="136"/>
        <end position="166"/>
    </location>
</feature>
<dbReference type="InterPro" id="IPR040594">
    <property type="entry name" value="UNK_Znf_1"/>
</dbReference>
<organism evidence="6 7">
    <name type="scientific">Geodia barretti</name>
    <name type="common">Barrett's horny sponge</name>
    <dbReference type="NCBI Taxonomy" id="519541"/>
    <lineage>
        <taxon>Eukaryota</taxon>
        <taxon>Metazoa</taxon>
        <taxon>Porifera</taxon>
        <taxon>Demospongiae</taxon>
        <taxon>Heteroscleromorpha</taxon>
        <taxon>Tetractinellida</taxon>
        <taxon>Astrophorina</taxon>
        <taxon>Geodiidae</taxon>
        <taxon>Geodia</taxon>
    </lineage>
</organism>
<dbReference type="Proteomes" id="UP001174909">
    <property type="component" value="Unassembled WGS sequence"/>
</dbReference>
<feature type="zinc finger region" description="C3H1-type" evidence="4">
    <location>
        <begin position="96"/>
        <end position="125"/>
    </location>
</feature>
<name>A0AA35VSK2_GEOBA</name>
<dbReference type="InterPro" id="IPR000571">
    <property type="entry name" value="Znf_CCCH"/>
</dbReference>
<reference evidence="6" key="1">
    <citation type="submission" date="2023-03" db="EMBL/GenBank/DDBJ databases">
        <authorList>
            <person name="Steffen K."/>
            <person name="Cardenas P."/>
        </authorList>
    </citation>
    <scope>NUCLEOTIDE SEQUENCE</scope>
</reference>
<dbReference type="PROSITE" id="PS50103">
    <property type="entry name" value="ZF_C3H1"/>
    <property type="match status" value="2"/>
</dbReference>
<evidence type="ECO:0000313" key="7">
    <source>
        <dbReference type="Proteomes" id="UP001174909"/>
    </source>
</evidence>
<evidence type="ECO:0000259" key="5">
    <source>
        <dbReference type="PROSITE" id="PS50103"/>
    </source>
</evidence>
<sequence>MWAPDMNARERRLSERMPEVTGFPPRACSAASGGSTTPASEKPFHYSYLKEFRVEQCKAFLQHKCNQHRPFTCFNWHFMNQRRRRPVKRRDGTFNYSPDVYCTLYDENTGVCPNSDDCPYLHRTAGDTERRYHLRYYKTSTCVYETDVRGYCVKNGPHCAFAHGPHDLRSPVYDIRELAGVEDEVGSMVSSLEREKGVLVDDLRWQESSFVLTYYIRKQMQLIDADTSLDESEKQRRKQNLLRLSLGAVGAGVSPEAVPPLSHSLPSSVSDALEAMGMEDLNLEDLDSGSLRDDPQEVFNLFLYIYLL</sequence>
<dbReference type="InterPro" id="IPR045234">
    <property type="entry name" value="Unkempt-like"/>
</dbReference>
<dbReference type="Pfam" id="PF25427">
    <property type="entry name" value="zf-CCCH_UNK"/>
    <property type="match status" value="1"/>
</dbReference>
<evidence type="ECO:0000256" key="2">
    <source>
        <dbReference type="ARBA" id="ARBA00022771"/>
    </source>
</evidence>
<dbReference type="Pfam" id="PF18384">
    <property type="entry name" value="zf_CCCH_5"/>
    <property type="match status" value="1"/>
</dbReference>
<comment type="caution">
    <text evidence="6">The sequence shown here is derived from an EMBL/GenBank/DDBJ whole genome shotgun (WGS) entry which is preliminary data.</text>
</comment>
<accession>A0AA35VSK2</accession>
<keyword evidence="3 4" id="KW-0862">Zinc</keyword>
<protein>
    <submittedName>
        <fullName evidence="6">E3 ubiquitin-protein ligase UNKL</fullName>
    </submittedName>
</protein>
<dbReference type="PANTHER" id="PTHR14493:SF50">
    <property type="entry name" value="RING FINGER PROTEIN UNKEMPT"/>
    <property type="match status" value="1"/>
</dbReference>